<dbReference type="PROSITE" id="PS00059">
    <property type="entry name" value="ADH_ZINC"/>
    <property type="match status" value="1"/>
</dbReference>
<feature type="domain" description="Enoyl reductase (ER)" evidence="7">
    <location>
        <begin position="15"/>
        <end position="375"/>
    </location>
</feature>
<dbReference type="PANTHER" id="PTHR43880:SF12">
    <property type="entry name" value="ALCOHOL DEHYDROGENASE CLASS-3"/>
    <property type="match status" value="1"/>
</dbReference>
<sequence>MRTVRTEAAVIRGTGREWEIAELDLDPPAPREVRVRMLVAGLCHSDEHLRHLPAGTLPVRYPMVGGHEGAGVVEEVGAGVTRVRPGDHVVCSSVPACGTCRRCGQGRQNLCELGGNGLDGALYTPAGGYRFHAGGQDFGGMSYLGTFAQYAVVGEASLVPVGPDIPFDAAALIGCSVLTGWGTVVRAAEVRPDETVVIYGIGGSGVHAVQGARWAGARHIVAVDPVASRRDTAEELGATHTAADAEQAHRIVAQLTAGRLADHCVVLVGTVTPEVVSRAVDVIGRGGTVTLAGIGDPTENTVQLNGTLLALRHKRLQGALFGGVNTLTDVPLIVDLYRRGEIQLDSLVSGRYRLADISEGYRRLHGGHGVRHLIVHEHDPAWPRRNGWSSASSCWPG</sequence>
<dbReference type="SMART" id="SM00829">
    <property type="entry name" value="PKS_ER"/>
    <property type="match status" value="1"/>
</dbReference>
<dbReference type="GO" id="GO:0051903">
    <property type="term" value="F:S-(hydroxymethyl)glutathione dehydrogenase [NAD(P)+] activity"/>
    <property type="evidence" value="ECO:0007669"/>
    <property type="project" value="TreeGrafter"/>
</dbReference>
<dbReference type="Proteomes" id="UP001165074">
    <property type="component" value="Unassembled WGS sequence"/>
</dbReference>
<dbReference type="InterPro" id="IPR013149">
    <property type="entry name" value="ADH-like_C"/>
</dbReference>
<dbReference type="Gene3D" id="3.40.50.720">
    <property type="entry name" value="NAD(P)-binding Rossmann-like Domain"/>
    <property type="match status" value="1"/>
</dbReference>
<dbReference type="SUPFAM" id="SSF51735">
    <property type="entry name" value="NAD(P)-binding Rossmann-fold domains"/>
    <property type="match status" value="1"/>
</dbReference>
<keyword evidence="9" id="KW-1185">Reference proteome</keyword>
<dbReference type="PANTHER" id="PTHR43880">
    <property type="entry name" value="ALCOHOL DEHYDROGENASE"/>
    <property type="match status" value="1"/>
</dbReference>
<dbReference type="NCBIfam" id="TIGR03989">
    <property type="entry name" value="Rxyl_3153"/>
    <property type="match status" value="1"/>
</dbReference>
<comment type="caution">
    <text evidence="8">The sequence shown here is derived from an EMBL/GenBank/DDBJ whole genome shotgun (WGS) entry which is preliminary data.</text>
</comment>
<keyword evidence="2 6" id="KW-0479">Metal-binding</keyword>
<accession>A0A9W6VXS5</accession>
<dbReference type="InterPro" id="IPR002328">
    <property type="entry name" value="ADH_Zn_CS"/>
</dbReference>
<dbReference type="Pfam" id="PF00107">
    <property type="entry name" value="ADH_zinc_N"/>
    <property type="match status" value="1"/>
</dbReference>
<dbReference type="InterPro" id="IPR036291">
    <property type="entry name" value="NAD(P)-bd_dom_sf"/>
</dbReference>
<evidence type="ECO:0000259" key="7">
    <source>
        <dbReference type="SMART" id="SM00829"/>
    </source>
</evidence>
<protein>
    <submittedName>
        <fullName evidence="8">Alcohol dehydrogenase</fullName>
    </submittedName>
</protein>
<name>A0A9W6VXS5_9ACTN</name>
<dbReference type="CDD" id="cd08279">
    <property type="entry name" value="Zn_ADH_class_III"/>
    <property type="match status" value="1"/>
</dbReference>
<evidence type="ECO:0000256" key="1">
    <source>
        <dbReference type="ARBA" id="ARBA00008072"/>
    </source>
</evidence>
<gene>
    <name evidence="8" type="primary">adhD</name>
    <name evidence="8" type="ORF">Airi02_000480</name>
</gene>
<evidence type="ECO:0000256" key="2">
    <source>
        <dbReference type="ARBA" id="ARBA00022723"/>
    </source>
</evidence>
<dbReference type="GO" id="GO:0008270">
    <property type="term" value="F:zinc ion binding"/>
    <property type="evidence" value="ECO:0007669"/>
    <property type="project" value="InterPro"/>
</dbReference>
<comment type="cofactor">
    <cofactor evidence="6">
        <name>Zn(2+)</name>
        <dbReference type="ChEBI" id="CHEBI:29105"/>
    </cofactor>
</comment>
<keyword evidence="3 6" id="KW-0862">Zinc</keyword>
<organism evidence="8 9">
    <name type="scientific">Actinoallomurus iriomotensis</name>
    <dbReference type="NCBI Taxonomy" id="478107"/>
    <lineage>
        <taxon>Bacteria</taxon>
        <taxon>Bacillati</taxon>
        <taxon>Actinomycetota</taxon>
        <taxon>Actinomycetes</taxon>
        <taxon>Streptosporangiales</taxon>
        <taxon>Thermomonosporaceae</taxon>
        <taxon>Actinoallomurus</taxon>
    </lineage>
</organism>
<dbReference type="GO" id="GO:0046294">
    <property type="term" value="P:formaldehyde catabolic process"/>
    <property type="evidence" value="ECO:0007669"/>
    <property type="project" value="TreeGrafter"/>
</dbReference>
<dbReference type="Pfam" id="PF08240">
    <property type="entry name" value="ADH_N"/>
    <property type="match status" value="1"/>
</dbReference>
<evidence type="ECO:0000256" key="3">
    <source>
        <dbReference type="ARBA" id="ARBA00022833"/>
    </source>
</evidence>
<dbReference type="EMBL" id="BSTK01000001">
    <property type="protein sequence ID" value="GLY82116.1"/>
    <property type="molecule type" value="Genomic_DNA"/>
</dbReference>
<evidence type="ECO:0000313" key="8">
    <source>
        <dbReference type="EMBL" id="GLY82116.1"/>
    </source>
</evidence>
<reference evidence="8" key="1">
    <citation type="submission" date="2023-03" db="EMBL/GenBank/DDBJ databases">
        <title>Actinoallomurus iriomotensis NBRC 103684.</title>
        <authorList>
            <person name="Ichikawa N."/>
            <person name="Sato H."/>
            <person name="Tonouchi N."/>
        </authorList>
    </citation>
    <scope>NUCLEOTIDE SEQUENCE</scope>
    <source>
        <strain evidence="8">NBRC 103684</strain>
    </source>
</reference>
<evidence type="ECO:0000256" key="6">
    <source>
        <dbReference type="RuleBase" id="RU361277"/>
    </source>
</evidence>
<evidence type="ECO:0000313" key="9">
    <source>
        <dbReference type="Proteomes" id="UP001165074"/>
    </source>
</evidence>
<keyword evidence="4" id="KW-0560">Oxidoreductase</keyword>
<dbReference type="InterPro" id="IPR011032">
    <property type="entry name" value="GroES-like_sf"/>
</dbReference>
<keyword evidence="5" id="KW-0520">NAD</keyword>
<dbReference type="AlphaFoldDB" id="A0A9W6VXS5"/>
<dbReference type="InterPro" id="IPR013154">
    <property type="entry name" value="ADH-like_N"/>
</dbReference>
<evidence type="ECO:0000256" key="4">
    <source>
        <dbReference type="ARBA" id="ARBA00023002"/>
    </source>
</evidence>
<dbReference type="Gene3D" id="3.90.180.10">
    <property type="entry name" value="Medium-chain alcohol dehydrogenases, catalytic domain"/>
    <property type="match status" value="1"/>
</dbReference>
<dbReference type="GO" id="GO:0005829">
    <property type="term" value="C:cytosol"/>
    <property type="evidence" value="ECO:0007669"/>
    <property type="project" value="TreeGrafter"/>
</dbReference>
<comment type="similarity">
    <text evidence="1 6">Belongs to the zinc-containing alcohol dehydrogenase family.</text>
</comment>
<dbReference type="SUPFAM" id="SSF50129">
    <property type="entry name" value="GroES-like"/>
    <property type="match status" value="2"/>
</dbReference>
<dbReference type="InterPro" id="IPR023921">
    <property type="entry name" value="ADH_Zn_actinomycetes"/>
</dbReference>
<dbReference type="RefSeq" id="WP_285565685.1">
    <property type="nucleotide sequence ID" value="NZ_BSTK01000001.1"/>
</dbReference>
<evidence type="ECO:0000256" key="5">
    <source>
        <dbReference type="ARBA" id="ARBA00023027"/>
    </source>
</evidence>
<proteinExistence type="inferred from homology"/>
<dbReference type="InterPro" id="IPR020843">
    <property type="entry name" value="ER"/>
</dbReference>